<name>A0A9D9ECM3_9BACT</name>
<dbReference type="EMBL" id="JADIMO010000095">
    <property type="protein sequence ID" value="MBO8445497.1"/>
    <property type="molecule type" value="Genomic_DNA"/>
</dbReference>
<dbReference type="InterPro" id="IPR010870">
    <property type="entry name" value="Porin_O/P"/>
</dbReference>
<dbReference type="AlphaFoldDB" id="A0A9D9ECM3"/>
<comment type="caution">
    <text evidence="1">The sequence shown here is derived from an EMBL/GenBank/DDBJ whole genome shotgun (WGS) entry which is preliminary data.</text>
</comment>
<evidence type="ECO:0000313" key="2">
    <source>
        <dbReference type="Proteomes" id="UP000823619"/>
    </source>
</evidence>
<accession>A0A9D9ECM3</accession>
<proteinExistence type="predicted"/>
<gene>
    <name evidence="1" type="ORF">IAC23_07370</name>
</gene>
<reference evidence="1" key="1">
    <citation type="submission" date="2020-10" db="EMBL/GenBank/DDBJ databases">
        <authorList>
            <person name="Gilroy R."/>
        </authorList>
    </citation>
    <scope>NUCLEOTIDE SEQUENCE</scope>
    <source>
        <strain evidence="1">D5-748</strain>
    </source>
</reference>
<sequence>MLCCTAGTASAWTGEWNNSGGKRKNVTADTCAVTAGRKKKDTGNLPFEDRELKARAFFKDGKFNVATGDGKFRIWLDNRIYTDASFYIPTESVDGLTSKINKDLEEDDGAFRFSNGVSIRRARFAIKAELYERWFAEFDLDFAYNEVEIKDMYLGYRFNEHLSLQAGHFKEPMSIERVTSSRYISANERPMPVEALAGGRRLGIAATWWGKYWWVSGGIFGQQVDIIQKERNRGSDGFGFTGRVAVPVINNGNMTLHIGGYASWRRPDAGGETDRTVLFRTFPESRTDRRRFLQAEVGNVSSYTTYGAEVAFRWSKFLAYGEYLFTDLRRYRYDEDVRNPLKNAEFAGWYATASWMILGQQRHYSPEDAEFGGVKVDRKGGNLELSARVSHLNLNDFHDMSSPVTGGMAYSYSANLNWYPVSNVLVGLNYLFMDNDKYADSKGQITAGNRPLSEARPGGIDFHVLQLRLMVSF</sequence>
<evidence type="ECO:0000313" key="1">
    <source>
        <dbReference type="EMBL" id="MBO8445497.1"/>
    </source>
</evidence>
<dbReference type="SUPFAM" id="SSF56935">
    <property type="entry name" value="Porins"/>
    <property type="match status" value="1"/>
</dbReference>
<dbReference type="Pfam" id="PF07396">
    <property type="entry name" value="Porin_O_P"/>
    <property type="match status" value="1"/>
</dbReference>
<organism evidence="1 2">
    <name type="scientific">Candidatus Cryptobacteroides merdavium</name>
    <dbReference type="NCBI Taxonomy" id="2840769"/>
    <lineage>
        <taxon>Bacteria</taxon>
        <taxon>Pseudomonadati</taxon>
        <taxon>Bacteroidota</taxon>
        <taxon>Bacteroidia</taxon>
        <taxon>Bacteroidales</taxon>
        <taxon>Candidatus Cryptobacteroides</taxon>
    </lineage>
</organism>
<protein>
    <submittedName>
        <fullName evidence="1">Porin</fullName>
    </submittedName>
</protein>
<reference evidence="1" key="2">
    <citation type="journal article" date="2021" name="PeerJ">
        <title>Extensive microbial diversity within the chicken gut microbiome revealed by metagenomics and culture.</title>
        <authorList>
            <person name="Gilroy R."/>
            <person name="Ravi A."/>
            <person name="Getino M."/>
            <person name="Pursley I."/>
            <person name="Horton D.L."/>
            <person name="Alikhan N.F."/>
            <person name="Baker D."/>
            <person name="Gharbi K."/>
            <person name="Hall N."/>
            <person name="Watson M."/>
            <person name="Adriaenssens E.M."/>
            <person name="Foster-Nyarko E."/>
            <person name="Jarju S."/>
            <person name="Secka A."/>
            <person name="Antonio M."/>
            <person name="Oren A."/>
            <person name="Chaudhuri R.R."/>
            <person name="La Ragione R."/>
            <person name="Hildebrand F."/>
            <person name="Pallen M.J."/>
        </authorList>
    </citation>
    <scope>NUCLEOTIDE SEQUENCE</scope>
    <source>
        <strain evidence="1">D5-748</strain>
    </source>
</reference>
<dbReference type="InterPro" id="IPR023614">
    <property type="entry name" value="Porin_dom_sf"/>
</dbReference>
<dbReference type="Gene3D" id="2.40.160.10">
    <property type="entry name" value="Porin"/>
    <property type="match status" value="1"/>
</dbReference>
<dbReference type="Proteomes" id="UP000823619">
    <property type="component" value="Unassembled WGS sequence"/>
</dbReference>